<dbReference type="PANTHER" id="PTHR35011">
    <property type="entry name" value="2,3-DIKETO-L-GULONATE TRAP TRANSPORTER SMALL PERMEASE PROTEIN YIAM"/>
    <property type="match status" value="1"/>
</dbReference>
<keyword evidence="2" id="KW-0813">Transport</keyword>
<dbReference type="Pfam" id="PF04290">
    <property type="entry name" value="DctQ"/>
    <property type="match status" value="1"/>
</dbReference>
<dbReference type="GO" id="GO:0015740">
    <property type="term" value="P:C4-dicarboxylate transport"/>
    <property type="evidence" value="ECO:0007669"/>
    <property type="project" value="TreeGrafter"/>
</dbReference>
<keyword evidence="12" id="KW-1185">Reference proteome</keyword>
<evidence type="ECO:0000256" key="5">
    <source>
        <dbReference type="ARBA" id="ARBA00022692"/>
    </source>
</evidence>
<feature type="transmembrane region" description="Helical" evidence="9">
    <location>
        <begin position="12"/>
        <end position="36"/>
    </location>
</feature>
<proteinExistence type="inferred from homology"/>
<feature type="domain" description="Tripartite ATP-independent periplasmic transporters DctQ component" evidence="10">
    <location>
        <begin position="19"/>
        <end position="149"/>
    </location>
</feature>
<keyword evidence="7 9" id="KW-0472">Membrane</keyword>
<keyword evidence="6 9" id="KW-1133">Transmembrane helix</keyword>
<comment type="similarity">
    <text evidence="8">Belongs to the TRAP transporter small permease family.</text>
</comment>
<evidence type="ECO:0000256" key="1">
    <source>
        <dbReference type="ARBA" id="ARBA00004429"/>
    </source>
</evidence>
<evidence type="ECO:0000256" key="6">
    <source>
        <dbReference type="ARBA" id="ARBA00022989"/>
    </source>
</evidence>
<evidence type="ECO:0000256" key="7">
    <source>
        <dbReference type="ARBA" id="ARBA00023136"/>
    </source>
</evidence>
<keyword evidence="5 9" id="KW-0812">Transmembrane</keyword>
<feature type="transmembrane region" description="Helical" evidence="9">
    <location>
        <begin position="122"/>
        <end position="145"/>
    </location>
</feature>
<evidence type="ECO:0000256" key="4">
    <source>
        <dbReference type="ARBA" id="ARBA00022519"/>
    </source>
</evidence>
<reference evidence="11 12" key="1">
    <citation type="submission" date="2017-04" db="EMBL/GenBank/DDBJ databases">
        <authorList>
            <person name="Afonso C.L."/>
            <person name="Miller P.J."/>
            <person name="Scott M.A."/>
            <person name="Spackman E."/>
            <person name="Goraichik I."/>
            <person name="Dimitrov K.M."/>
            <person name="Suarez D.L."/>
            <person name="Swayne D.E."/>
        </authorList>
    </citation>
    <scope>NUCLEOTIDE SEQUENCE [LARGE SCALE GENOMIC DNA]</scope>
    <source>
        <strain evidence="11 12">DSM 3385</strain>
    </source>
</reference>
<dbReference type="InterPro" id="IPR055348">
    <property type="entry name" value="DctQ"/>
</dbReference>
<dbReference type="STRING" id="1121400.SAMN02746065_103239"/>
<dbReference type="GO" id="GO:0022857">
    <property type="term" value="F:transmembrane transporter activity"/>
    <property type="evidence" value="ECO:0007669"/>
    <property type="project" value="TreeGrafter"/>
</dbReference>
<dbReference type="GO" id="GO:0005886">
    <property type="term" value="C:plasma membrane"/>
    <property type="evidence" value="ECO:0007669"/>
    <property type="project" value="UniProtKB-SubCell"/>
</dbReference>
<sequence>MNKVAVFMKKVSGVMLVAMMLVTCLDVGGNIFGHPLLGSEEIVSLLAALLIAFTLPAAHQERAHIGVDMLYLRFSPRTKKINDSILCVITAIFFSLVSWECFKYAGDLKRIGQVTAVLELPIYYILYAVSAGCGFLSLVVVSQLLKIIREGSHE</sequence>
<gene>
    <name evidence="11" type="ORF">SAMN02746065_103239</name>
</gene>
<feature type="transmembrane region" description="Helical" evidence="9">
    <location>
        <begin position="81"/>
        <end position="102"/>
    </location>
</feature>
<accession>A0A1W1ZWH6</accession>
<keyword evidence="4" id="KW-0997">Cell inner membrane</keyword>
<evidence type="ECO:0000256" key="2">
    <source>
        <dbReference type="ARBA" id="ARBA00022448"/>
    </source>
</evidence>
<comment type="subcellular location">
    <subcellularLocation>
        <location evidence="1">Cell inner membrane</location>
        <topology evidence="1">Multi-pass membrane protein</topology>
    </subcellularLocation>
</comment>
<evidence type="ECO:0000313" key="11">
    <source>
        <dbReference type="EMBL" id="SMC52770.1"/>
    </source>
</evidence>
<evidence type="ECO:0000256" key="8">
    <source>
        <dbReference type="ARBA" id="ARBA00038436"/>
    </source>
</evidence>
<dbReference type="InterPro" id="IPR007387">
    <property type="entry name" value="TRAP_DctQ"/>
</dbReference>
<keyword evidence="3" id="KW-1003">Cell membrane</keyword>
<evidence type="ECO:0000313" key="12">
    <source>
        <dbReference type="Proteomes" id="UP000192418"/>
    </source>
</evidence>
<dbReference type="OrthoDB" id="5420680at2"/>
<evidence type="ECO:0000256" key="3">
    <source>
        <dbReference type="ARBA" id="ARBA00022475"/>
    </source>
</evidence>
<feature type="transmembrane region" description="Helical" evidence="9">
    <location>
        <begin position="42"/>
        <end position="60"/>
    </location>
</feature>
<dbReference type="EMBL" id="FWXY01000003">
    <property type="protein sequence ID" value="SMC52770.1"/>
    <property type="molecule type" value="Genomic_DNA"/>
</dbReference>
<dbReference type="AlphaFoldDB" id="A0A1W1ZWH6"/>
<name>A0A1W1ZWH6_9BACT</name>
<dbReference type="Proteomes" id="UP000192418">
    <property type="component" value="Unassembled WGS sequence"/>
</dbReference>
<protein>
    <submittedName>
        <fullName evidence="11">TRAP-type C4-dicarboxylate transport system, small permease component</fullName>
    </submittedName>
</protein>
<evidence type="ECO:0000256" key="9">
    <source>
        <dbReference type="SAM" id="Phobius"/>
    </source>
</evidence>
<organism evidence="11 12">
    <name type="scientific">Desulfocicer vacuolatum DSM 3385</name>
    <dbReference type="NCBI Taxonomy" id="1121400"/>
    <lineage>
        <taxon>Bacteria</taxon>
        <taxon>Pseudomonadati</taxon>
        <taxon>Thermodesulfobacteriota</taxon>
        <taxon>Desulfobacteria</taxon>
        <taxon>Desulfobacterales</taxon>
        <taxon>Desulfobacteraceae</taxon>
        <taxon>Desulfocicer</taxon>
    </lineage>
</organism>
<evidence type="ECO:0000259" key="10">
    <source>
        <dbReference type="Pfam" id="PF04290"/>
    </source>
</evidence>
<dbReference type="PANTHER" id="PTHR35011:SF10">
    <property type="entry name" value="TRAP TRANSPORTER SMALL PERMEASE PROTEIN"/>
    <property type="match status" value="1"/>
</dbReference>